<reference evidence="7 8" key="1">
    <citation type="journal article" date="2020" name="Int. J. Syst. Evol. Microbiol.">
        <title>Paraburkholderia madseniana sp. nov., a phenolic acid-degrading bacterium isolated from acidic forest soil.</title>
        <authorList>
            <person name="Wilhelm R.C."/>
            <person name="Murphy S.J.L."/>
            <person name="Feriancek N.M."/>
            <person name="Karasz D.C."/>
            <person name="DeRito C.M."/>
            <person name="Newman J.D."/>
            <person name="Buckley D.H."/>
        </authorList>
    </citation>
    <scope>NUCLEOTIDE SEQUENCE [LARGE SCALE GENOMIC DNA]</scope>
    <source>
        <strain evidence="7 8">RP11</strain>
    </source>
</reference>
<dbReference type="Proteomes" id="UP000463700">
    <property type="component" value="Unassembled WGS sequence"/>
</dbReference>
<organism evidence="7 8">
    <name type="scientific">Paraburkholderia madseniana</name>
    <dbReference type="NCBI Taxonomy" id="2599607"/>
    <lineage>
        <taxon>Bacteria</taxon>
        <taxon>Pseudomonadati</taxon>
        <taxon>Pseudomonadota</taxon>
        <taxon>Betaproteobacteria</taxon>
        <taxon>Burkholderiales</taxon>
        <taxon>Burkholderiaceae</taxon>
        <taxon>Paraburkholderia</taxon>
    </lineage>
</organism>
<dbReference type="Pfam" id="PF13450">
    <property type="entry name" value="NAD_binding_8"/>
    <property type="match status" value="1"/>
</dbReference>
<keyword evidence="2" id="KW-0732">Signal</keyword>
<name>A0A6N6WKC8_9BURK</name>
<evidence type="ECO:0000313" key="8">
    <source>
        <dbReference type="Proteomes" id="UP000463700"/>
    </source>
</evidence>
<feature type="non-terminal residue" evidence="7">
    <location>
        <position position="1"/>
    </location>
</feature>
<keyword evidence="1" id="KW-0285">Flavoprotein</keyword>
<proteinExistence type="predicted"/>
<evidence type="ECO:0000256" key="4">
    <source>
        <dbReference type="ARBA" id="ARBA00022857"/>
    </source>
</evidence>
<keyword evidence="5" id="KW-0520">NAD</keyword>
<feature type="compositionally biased region" description="Gly residues" evidence="6">
    <location>
        <begin position="58"/>
        <end position="68"/>
    </location>
</feature>
<sequence length="68" mass="6723">AALARQGRRVLVLEQHSVAGGLTQTFTRGDWTFATGVHYIGGWGRTASASGRSRAAPAGGGVGGGAGA</sequence>
<keyword evidence="4" id="KW-0521">NADP</keyword>
<evidence type="ECO:0000256" key="3">
    <source>
        <dbReference type="ARBA" id="ARBA00022827"/>
    </source>
</evidence>
<feature type="region of interest" description="Disordered" evidence="6">
    <location>
        <begin position="47"/>
        <end position="68"/>
    </location>
</feature>
<feature type="compositionally biased region" description="Low complexity" evidence="6">
    <location>
        <begin position="47"/>
        <end position="57"/>
    </location>
</feature>
<dbReference type="RefSeq" id="WP_154558708.1">
    <property type="nucleotide sequence ID" value="NZ_VOSW01000006.1"/>
</dbReference>
<dbReference type="PANTHER" id="PTHR46091:SF3">
    <property type="entry name" value="AMINE OXIDASE DOMAIN-CONTAINING PROTEIN"/>
    <property type="match status" value="1"/>
</dbReference>
<evidence type="ECO:0000256" key="6">
    <source>
        <dbReference type="SAM" id="MobiDB-lite"/>
    </source>
</evidence>
<dbReference type="InterPro" id="IPR052206">
    <property type="entry name" value="Retinol_saturase"/>
</dbReference>
<evidence type="ECO:0000313" key="7">
    <source>
        <dbReference type="EMBL" id="KAE8761147.1"/>
    </source>
</evidence>
<evidence type="ECO:0000256" key="5">
    <source>
        <dbReference type="ARBA" id="ARBA00023027"/>
    </source>
</evidence>
<protein>
    <submittedName>
        <fullName evidence="7">NAD(P)-binding protein</fullName>
    </submittedName>
</protein>
<dbReference type="AlphaFoldDB" id="A0A6N6WKC8"/>
<dbReference type="PANTHER" id="PTHR46091">
    <property type="entry name" value="BLR7054 PROTEIN"/>
    <property type="match status" value="1"/>
</dbReference>
<dbReference type="InterPro" id="IPR036188">
    <property type="entry name" value="FAD/NAD-bd_sf"/>
</dbReference>
<dbReference type="Gene3D" id="3.50.50.60">
    <property type="entry name" value="FAD/NAD(P)-binding domain"/>
    <property type="match status" value="1"/>
</dbReference>
<dbReference type="SUPFAM" id="SSF51905">
    <property type="entry name" value="FAD/NAD(P)-binding domain"/>
    <property type="match status" value="1"/>
</dbReference>
<evidence type="ECO:0000256" key="1">
    <source>
        <dbReference type="ARBA" id="ARBA00022630"/>
    </source>
</evidence>
<dbReference type="EMBL" id="VOSW01000006">
    <property type="protein sequence ID" value="KAE8761147.1"/>
    <property type="molecule type" value="Genomic_DNA"/>
</dbReference>
<comment type="caution">
    <text evidence="7">The sequence shown here is derived from an EMBL/GenBank/DDBJ whole genome shotgun (WGS) entry which is preliminary data.</text>
</comment>
<evidence type="ECO:0000256" key="2">
    <source>
        <dbReference type="ARBA" id="ARBA00022729"/>
    </source>
</evidence>
<dbReference type="OrthoDB" id="9774675at2"/>
<accession>A0A6N6WKC8</accession>
<keyword evidence="3" id="KW-0274">FAD</keyword>
<gene>
    <name evidence="7" type="ORF">FSO04_05375</name>
</gene>